<proteinExistence type="predicted"/>
<feature type="domain" description="O-acyltransferase WSD1 C-terminal" evidence="1">
    <location>
        <begin position="70"/>
        <end position="151"/>
    </location>
</feature>
<keyword evidence="3" id="KW-1185">Reference proteome</keyword>
<gene>
    <name evidence="2" type="ORF">Pyn_24820</name>
</gene>
<accession>A0A314YIQ2</accession>
<evidence type="ECO:0000259" key="1">
    <source>
        <dbReference type="Pfam" id="PF06974"/>
    </source>
</evidence>
<dbReference type="OrthoDB" id="619536at2759"/>
<dbReference type="STRING" id="2094558.A0A314YIQ2"/>
<reference evidence="2 3" key="1">
    <citation type="submission" date="2018-02" db="EMBL/GenBank/DDBJ databases">
        <title>Draft genome of wild Prunus yedoensis var. nudiflora.</title>
        <authorList>
            <person name="Baek S."/>
            <person name="Kim J.-H."/>
            <person name="Choi K."/>
            <person name="Kim G.-B."/>
            <person name="Cho A."/>
            <person name="Jang H."/>
            <person name="Shin C.-H."/>
            <person name="Yu H.-J."/>
            <person name="Mun J.-H."/>
        </authorList>
    </citation>
    <scope>NUCLEOTIDE SEQUENCE [LARGE SCALE GENOMIC DNA]</scope>
    <source>
        <strain evidence="3">cv. Jeju island</strain>
        <tissue evidence="2">Leaf</tissue>
    </source>
</reference>
<comment type="caution">
    <text evidence="2">The sequence shown here is derived from an EMBL/GenBank/DDBJ whole genome shotgun (WGS) entry which is preliminary data.</text>
</comment>
<organism evidence="2 3">
    <name type="scientific">Prunus yedoensis var. nudiflora</name>
    <dbReference type="NCBI Taxonomy" id="2094558"/>
    <lineage>
        <taxon>Eukaryota</taxon>
        <taxon>Viridiplantae</taxon>
        <taxon>Streptophyta</taxon>
        <taxon>Embryophyta</taxon>
        <taxon>Tracheophyta</taxon>
        <taxon>Spermatophyta</taxon>
        <taxon>Magnoliopsida</taxon>
        <taxon>eudicotyledons</taxon>
        <taxon>Gunneridae</taxon>
        <taxon>Pentapetalae</taxon>
        <taxon>rosids</taxon>
        <taxon>fabids</taxon>
        <taxon>Rosales</taxon>
        <taxon>Rosaceae</taxon>
        <taxon>Amygdaloideae</taxon>
        <taxon>Amygdaleae</taxon>
        <taxon>Prunus</taxon>
    </lineage>
</organism>
<sequence length="167" mass="18571">MYFVSLSIDQTLNDAVVGMTQAGLSRYGHEYEKDEGAKQKRNNNLPKSIRLRANIIVNLRATVEIQGCRAIAHTVLSNSTFSNLVGPLEEVRFYGHPVAYIAPNVYGYPHALHMHFQSYVDKMTICLAADPDAIPDPNKLLDDLEESLKLIRDAVVVEKGLTMEAAL</sequence>
<evidence type="ECO:0000313" key="2">
    <source>
        <dbReference type="EMBL" id="PQQ04234.1"/>
    </source>
</evidence>
<protein>
    <recommendedName>
        <fullName evidence="1">O-acyltransferase WSD1 C-terminal domain-containing protein</fullName>
    </recommendedName>
</protein>
<name>A0A314YIQ2_PRUYE</name>
<evidence type="ECO:0000313" key="3">
    <source>
        <dbReference type="Proteomes" id="UP000250321"/>
    </source>
</evidence>
<dbReference type="Proteomes" id="UP000250321">
    <property type="component" value="Unassembled WGS sequence"/>
</dbReference>
<dbReference type="AlphaFoldDB" id="A0A314YIQ2"/>
<dbReference type="PANTHER" id="PTHR31650:SF1">
    <property type="entry name" value="WAX ESTER SYNTHASE_DIACYLGLYCEROL ACYLTRANSFERASE 4-RELATED"/>
    <property type="match status" value="1"/>
</dbReference>
<dbReference type="GO" id="GO:0005886">
    <property type="term" value="C:plasma membrane"/>
    <property type="evidence" value="ECO:0007669"/>
    <property type="project" value="TreeGrafter"/>
</dbReference>
<dbReference type="PANTHER" id="PTHR31650">
    <property type="entry name" value="O-ACYLTRANSFERASE (WSD1-LIKE) FAMILY PROTEIN"/>
    <property type="match status" value="1"/>
</dbReference>
<dbReference type="GO" id="GO:0008374">
    <property type="term" value="F:O-acyltransferase activity"/>
    <property type="evidence" value="ECO:0007669"/>
    <property type="project" value="InterPro"/>
</dbReference>
<dbReference type="InterPro" id="IPR009721">
    <property type="entry name" value="O-acyltransferase_WSD1_C"/>
</dbReference>
<dbReference type="GO" id="GO:0019432">
    <property type="term" value="P:triglyceride biosynthetic process"/>
    <property type="evidence" value="ECO:0007669"/>
    <property type="project" value="TreeGrafter"/>
</dbReference>
<dbReference type="EMBL" id="PJQY01001258">
    <property type="protein sequence ID" value="PQQ04234.1"/>
    <property type="molecule type" value="Genomic_DNA"/>
</dbReference>
<dbReference type="Pfam" id="PF06974">
    <property type="entry name" value="WS_DGAT_C"/>
    <property type="match status" value="1"/>
</dbReference>
<dbReference type="InterPro" id="IPR045034">
    <property type="entry name" value="O-acyltransferase_WSD1-like"/>
</dbReference>